<reference evidence="1" key="1">
    <citation type="submission" date="2021-01" db="EMBL/GenBank/DDBJ databases">
        <authorList>
            <consortium name="Genoscope - CEA"/>
            <person name="William W."/>
        </authorList>
    </citation>
    <scope>NUCLEOTIDE SEQUENCE</scope>
</reference>
<protein>
    <submittedName>
        <fullName evidence="1">Uncharacterized protein</fullName>
    </submittedName>
</protein>
<evidence type="ECO:0000313" key="1">
    <source>
        <dbReference type="EMBL" id="CAD8121890.1"/>
    </source>
</evidence>
<name>A0A8S1R5E2_9CILI</name>
<dbReference type="AlphaFoldDB" id="A0A8S1R5E2"/>
<accession>A0A8S1R5E2</accession>
<keyword evidence="2" id="KW-1185">Reference proteome</keyword>
<evidence type="ECO:0000313" key="2">
    <source>
        <dbReference type="Proteomes" id="UP000692954"/>
    </source>
</evidence>
<dbReference type="Proteomes" id="UP000692954">
    <property type="component" value="Unassembled WGS sequence"/>
</dbReference>
<comment type="caution">
    <text evidence="1">The sequence shown here is derived from an EMBL/GenBank/DDBJ whole genome shotgun (WGS) entry which is preliminary data.</text>
</comment>
<organism evidence="1 2">
    <name type="scientific">Paramecium sonneborni</name>
    <dbReference type="NCBI Taxonomy" id="65129"/>
    <lineage>
        <taxon>Eukaryota</taxon>
        <taxon>Sar</taxon>
        <taxon>Alveolata</taxon>
        <taxon>Ciliophora</taxon>
        <taxon>Intramacronucleata</taxon>
        <taxon>Oligohymenophorea</taxon>
        <taxon>Peniculida</taxon>
        <taxon>Parameciidae</taxon>
        <taxon>Paramecium</taxon>
    </lineage>
</organism>
<sequence length="100" mass="11941">MVQYQTAENIKQWIIIQKIDVDNQDIDYVQLEIIYSHANKEVKVLCIFMNKVLKLSFNKLKIQVLKEEHNVSVCLHNNIQHQELQHDELRTNQKEELIAK</sequence>
<proteinExistence type="predicted"/>
<dbReference type="EMBL" id="CAJJDN010000135">
    <property type="protein sequence ID" value="CAD8121890.1"/>
    <property type="molecule type" value="Genomic_DNA"/>
</dbReference>
<gene>
    <name evidence="1" type="ORF">PSON_ATCC_30995.1.T1350031</name>
</gene>